<dbReference type="Pfam" id="PF06803">
    <property type="entry name" value="DUF1232"/>
    <property type="match status" value="1"/>
</dbReference>
<name>A0A381PXM4_9ZZZZ</name>
<evidence type="ECO:0000256" key="3">
    <source>
        <dbReference type="ARBA" id="ARBA00022989"/>
    </source>
</evidence>
<dbReference type="GO" id="GO:0012505">
    <property type="term" value="C:endomembrane system"/>
    <property type="evidence" value="ECO:0007669"/>
    <property type="project" value="UniProtKB-SubCell"/>
</dbReference>
<reference evidence="7" key="1">
    <citation type="submission" date="2018-05" db="EMBL/GenBank/DDBJ databases">
        <authorList>
            <person name="Lanie J.A."/>
            <person name="Ng W.-L."/>
            <person name="Kazmierczak K.M."/>
            <person name="Andrzejewski T.M."/>
            <person name="Davidsen T.M."/>
            <person name="Wayne K.J."/>
            <person name="Tettelin H."/>
            <person name="Glass J.I."/>
            <person name="Rusch D."/>
            <person name="Podicherti R."/>
            <person name="Tsui H.-C.T."/>
            <person name="Winkler M.E."/>
        </authorList>
    </citation>
    <scope>NUCLEOTIDE SEQUENCE</scope>
</reference>
<evidence type="ECO:0000313" key="7">
    <source>
        <dbReference type="EMBL" id="SUZ71805.1"/>
    </source>
</evidence>
<proteinExistence type="predicted"/>
<evidence type="ECO:0000259" key="6">
    <source>
        <dbReference type="Pfam" id="PF06803"/>
    </source>
</evidence>
<sequence length="123" mass="14269">MFYRLAFPLLYFLAPRLLPKALKFARLVWRLTFDKRVSIFLRALVPLALIYIVSPYDILRDRIPVVGRFDDLIILGLALLFLTKLAPPTIVDEHMDRVTESDRPEDKDPEKVVDGSSRLIDDE</sequence>
<dbReference type="EMBL" id="UINC01001134">
    <property type="protein sequence ID" value="SUZ71805.1"/>
    <property type="molecule type" value="Genomic_DNA"/>
</dbReference>
<feature type="domain" description="DUF1232" evidence="6">
    <location>
        <begin position="43"/>
        <end position="76"/>
    </location>
</feature>
<organism evidence="7">
    <name type="scientific">marine metagenome</name>
    <dbReference type="NCBI Taxonomy" id="408172"/>
    <lineage>
        <taxon>unclassified sequences</taxon>
        <taxon>metagenomes</taxon>
        <taxon>ecological metagenomes</taxon>
    </lineage>
</organism>
<evidence type="ECO:0000256" key="4">
    <source>
        <dbReference type="ARBA" id="ARBA00023136"/>
    </source>
</evidence>
<evidence type="ECO:0000256" key="5">
    <source>
        <dbReference type="SAM" id="MobiDB-lite"/>
    </source>
</evidence>
<comment type="subcellular location">
    <subcellularLocation>
        <location evidence="1">Endomembrane system</location>
        <topology evidence="1">Multi-pass membrane protein</topology>
    </subcellularLocation>
</comment>
<evidence type="ECO:0000256" key="2">
    <source>
        <dbReference type="ARBA" id="ARBA00022692"/>
    </source>
</evidence>
<protein>
    <recommendedName>
        <fullName evidence="6">DUF1232 domain-containing protein</fullName>
    </recommendedName>
</protein>
<evidence type="ECO:0000256" key="1">
    <source>
        <dbReference type="ARBA" id="ARBA00004127"/>
    </source>
</evidence>
<keyword evidence="4" id="KW-0472">Membrane</keyword>
<feature type="region of interest" description="Disordered" evidence="5">
    <location>
        <begin position="95"/>
        <end position="123"/>
    </location>
</feature>
<keyword evidence="2" id="KW-0812">Transmembrane</keyword>
<dbReference type="InterPro" id="IPR010652">
    <property type="entry name" value="DUF1232"/>
</dbReference>
<keyword evidence="3" id="KW-1133">Transmembrane helix</keyword>
<feature type="compositionally biased region" description="Basic and acidic residues" evidence="5">
    <location>
        <begin position="95"/>
        <end position="113"/>
    </location>
</feature>
<dbReference type="AlphaFoldDB" id="A0A381PXM4"/>
<accession>A0A381PXM4</accession>
<gene>
    <name evidence="7" type="ORF">METZ01_LOCUS24659</name>
</gene>